<dbReference type="InterPro" id="IPR029068">
    <property type="entry name" value="Glyas_Bleomycin-R_OHBP_Dase"/>
</dbReference>
<dbReference type="AlphaFoldDB" id="A0A3B0XKB0"/>
<proteinExistence type="predicted"/>
<dbReference type="GO" id="GO:0019243">
    <property type="term" value="P:methylglyoxal catabolic process to D-lactate via S-lactoyl-glutathione"/>
    <property type="evidence" value="ECO:0007669"/>
    <property type="project" value="TreeGrafter"/>
</dbReference>
<evidence type="ECO:0000259" key="2">
    <source>
        <dbReference type="PROSITE" id="PS51819"/>
    </source>
</evidence>
<dbReference type="Gene3D" id="3.10.180.10">
    <property type="entry name" value="2,3-Dihydroxybiphenyl 1,2-Dioxygenase, domain 1"/>
    <property type="match status" value="1"/>
</dbReference>
<feature type="domain" description="VOC" evidence="2">
    <location>
        <begin position="2"/>
        <end position="57"/>
    </location>
</feature>
<gene>
    <name evidence="3" type="ORF">MNBD_GAMMA10-3369</name>
</gene>
<dbReference type="GO" id="GO:0046872">
    <property type="term" value="F:metal ion binding"/>
    <property type="evidence" value="ECO:0007669"/>
    <property type="project" value="UniProtKB-KW"/>
</dbReference>
<keyword evidence="3" id="KW-0456">Lyase</keyword>
<accession>A0A3B0XKB0</accession>
<name>A0A3B0XKB0_9ZZZZ</name>
<evidence type="ECO:0000256" key="1">
    <source>
        <dbReference type="ARBA" id="ARBA00022723"/>
    </source>
</evidence>
<dbReference type="PANTHER" id="PTHR46036:SF5">
    <property type="entry name" value="LACTOYLGLUTATHIONE LYASE"/>
    <property type="match status" value="1"/>
</dbReference>
<dbReference type="SUPFAM" id="SSF54593">
    <property type="entry name" value="Glyoxalase/Bleomycin resistance protein/Dihydroxybiphenyl dioxygenase"/>
    <property type="match status" value="1"/>
</dbReference>
<dbReference type="PROSITE" id="PS51819">
    <property type="entry name" value="VOC"/>
    <property type="match status" value="1"/>
</dbReference>
<dbReference type="InterPro" id="IPR037523">
    <property type="entry name" value="VOC_core"/>
</dbReference>
<evidence type="ECO:0000313" key="3">
    <source>
        <dbReference type="EMBL" id="VAW64653.1"/>
    </source>
</evidence>
<dbReference type="Pfam" id="PF00903">
    <property type="entry name" value="Glyoxalase"/>
    <property type="match status" value="1"/>
</dbReference>
<dbReference type="GO" id="GO:0004462">
    <property type="term" value="F:lactoylglutathione lyase activity"/>
    <property type="evidence" value="ECO:0007669"/>
    <property type="project" value="UniProtKB-EC"/>
</dbReference>
<sequence>MRFLHTMLRVGNLDASIRFYTEVLGMSLLRKKDYPEGKFTLAFIGYGDEAHNPKLIS</sequence>
<dbReference type="EMBL" id="UOFJ01000140">
    <property type="protein sequence ID" value="VAW64653.1"/>
    <property type="molecule type" value="Genomic_DNA"/>
</dbReference>
<dbReference type="PANTHER" id="PTHR46036">
    <property type="entry name" value="LACTOYLGLUTATHIONE LYASE"/>
    <property type="match status" value="1"/>
</dbReference>
<reference evidence="3" key="1">
    <citation type="submission" date="2018-06" db="EMBL/GenBank/DDBJ databases">
        <authorList>
            <person name="Zhirakovskaya E."/>
        </authorList>
    </citation>
    <scope>NUCLEOTIDE SEQUENCE</scope>
</reference>
<dbReference type="InterPro" id="IPR004360">
    <property type="entry name" value="Glyas_Fos-R_dOase_dom"/>
</dbReference>
<dbReference type="InterPro" id="IPR018146">
    <property type="entry name" value="Glyoxalase_1_CS"/>
</dbReference>
<protein>
    <submittedName>
        <fullName evidence="3">Lactoylglutathione lyase</fullName>
        <ecNumber evidence="3">4.4.1.5</ecNumber>
    </submittedName>
</protein>
<dbReference type="EC" id="4.4.1.5" evidence="3"/>
<dbReference type="GO" id="GO:0005737">
    <property type="term" value="C:cytoplasm"/>
    <property type="evidence" value="ECO:0007669"/>
    <property type="project" value="TreeGrafter"/>
</dbReference>
<keyword evidence="1" id="KW-0479">Metal-binding</keyword>
<dbReference type="PROSITE" id="PS00934">
    <property type="entry name" value="GLYOXALASE_I_1"/>
    <property type="match status" value="1"/>
</dbReference>
<organism evidence="3">
    <name type="scientific">hydrothermal vent metagenome</name>
    <dbReference type="NCBI Taxonomy" id="652676"/>
    <lineage>
        <taxon>unclassified sequences</taxon>
        <taxon>metagenomes</taxon>
        <taxon>ecological metagenomes</taxon>
    </lineage>
</organism>